<name>A0A3P3ES53_9HYPH</name>
<proteinExistence type="predicted"/>
<evidence type="ECO:0000256" key="1">
    <source>
        <dbReference type="SAM" id="Phobius"/>
    </source>
</evidence>
<comment type="caution">
    <text evidence="2">The sequence shown here is derived from an EMBL/GenBank/DDBJ whole genome shotgun (WGS) entry which is preliminary data.</text>
</comment>
<organism evidence="2 3">
    <name type="scientific">Mesorhizobium tamadayense</name>
    <dbReference type="NCBI Taxonomy" id="425306"/>
    <lineage>
        <taxon>Bacteria</taxon>
        <taxon>Pseudomonadati</taxon>
        <taxon>Pseudomonadota</taxon>
        <taxon>Alphaproteobacteria</taxon>
        <taxon>Hyphomicrobiales</taxon>
        <taxon>Phyllobacteriaceae</taxon>
        <taxon>Mesorhizobium</taxon>
    </lineage>
</organism>
<keyword evidence="1" id="KW-0812">Transmembrane</keyword>
<accession>A0A3P3ES53</accession>
<evidence type="ECO:0000313" key="2">
    <source>
        <dbReference type="EMBL" id="RRH88846.1"/>
    </source>
</evidence>
<dbReference type="OrthoDB" id="8082679at2"/>
<gene>
    <name evidence="2" type="ORF">EH240_34790</name>
</gene>
<reference evidence="2 3" key="1">
    <citation type="submission" date="2018-11" db="EMBL/GenBank/DDBJ databases">
        <title>the genome of Mesorhizobium tamadayense DSM 28320.</title>
        <authorList>
            <person name="Gao J."/>
        </authorList>
    </citation>
    <scope>NUCLEOTIDE SEQUENCE [LARGE SCALE GENOMIC DNA]</scope>
    <source>
        <strain evidence="2 3">DSM 28320</strain>
    </source>
</reference>
<evidence type="ECO:0000313" key="3">
    <source>
        <dbReference type="Proteomes" id="UP000273786"/>
    </source>
</evidence>
<keyword evidence="3" id="KW-1185">Reference proteome</keyword>
<sequence>MKPGGKTAESRSLSSPSLKKGARKLHAFFAWLPTLGSGAIFAVPGLTVRRLASRSRPVRTDVRLSCPRRRALEFASNRVRFTSEKTFPARMKRLPLPLQFVRAGPRGAVCCPNLRMEMTL</sequence>
<keyword evidence="1" id="KW-1133">Transmembrane helix</keyword>
<dbReference type="AlphaFoldDB" id="A0A3P3ES53"/>
<keyword evidence="1" id="KW-0472">Membrane</keyword>
<feature type="transmembrane region" description="Helical" evidence="1">
    <location>
        <begin position="28"/>
        <end position="48"/>
    </location>
</feature>
<dbReference type="Proteomes" id="UP000273786">
    <property type="component" value="Unassembled WGS sequence"/>
</dbReference>
<dbReference type="EMBL" id="RQXT01000083">
    <property type="protein sequence ID" value="RRH88846.1"/>
    <property type="molecule type" value="Genomic_DNA"/>
</dbReference>
<protein>
    <submittedName>
        <fullName evidence="2">Uncharacterized protein</fullName>
    </submittedName>
</protein>